<dbReference type="EMBL" id="SMJU01000008">
    <property type="protein sequence ID" value="TDB64049.1"/>
    <property type="molecule type" value="Genomic_DNA"/>
</dbReference>
<evidence type="ECO:0000313" key="2">
    <source>
        <dbReference type="EMBL" id="TDB64049.1"/>
    </source>
</evidence>
<sequence length="155" mass="18259">MTPNEKLLTTFYNAFQQKDYKTMQQCYAESATFSDEVFRNLDTVRVRAMWEMLIKRGKDLQIEFKNIEANETLGSAEWIATYTFSRSNRKVINHIHANFMFEDGKIVHHVDRFDFYKWARQALGISGLFLGWSPFLRKKVQKSAAVGLTEFLNKR</sequence>
<dbReference type="SUPFAM" id="SSF54427">
    <property type="entry name" value="NTF2-like"/>
    <property type="match status" value="1"/>
</dbReference>
<keyword evidence="3" id="KW-1185">Reference proteome</keyword>
<organism evidence="2 3">
    <name type="scientific">Arundinibacter roseus</name>
    <dbReference type="NCBI Taxonomy" id="2070510"/>
    <lineage>
        <taxon>Bacteria</taxon>
        <taxon>Pseudomonadati</taxon>
        <taxon>Bacteroidota</taxon>
        <taxon>Cytophagia</taxon>
        <taxon>Cytophagales</taxon>
        <taxon>Spirosomataceae</taxon>
        <taxon>Arundinibacter</taxon>
    </lineage>
</organism>
<dbReference type="RefSeq" id="WP_132118669.1">
    <property type="nucleotide sequence ID" value="NZ_SMJU01000008.1"/>
</dbReference>
<dbReference type="InterPro" id="IPR037401">
    <property type="entry name" value="SnoaL-like"/>
</dbReference>
<gene>
    <name evidence="2" type="ORF">EZE20_13990</name>
</gene>
<protein>
    <submittedName>
        <fullName evidence="2">Nuclear transport factor 2 family protein</fullName>
    </submittedName>
</protein>
<dbReference type="Gene3D" id="3.10.450.50">
    <property type="match status" value="1"/>
</dbReference>
<feature type="domain" description="SnoaL-like" evidence="1">
    <location>
        <begin position="9"/>
        <end position="109"/>
    </location>
</feature>
<name>A0A4R4KCP4_9BACT</name>
<dbReference type="Proteomes" id="UP000295706">
    <property type="component" value="Unassembled WGS sequence"/>
</dbReference>
<comment type="caution">
    <text evidence="2">The sequence shown here is derived from an EMBL/GenBank/DDBJ whole genome shotgun (WGS) entry which is preliminary data.</text>
</comment>
<accession>A0A4R4KCP4</accession>
<dbReference type="AlphaFoldDB" id="A0A4R4KCP4"/>
<reference evidence="2 3" key="1">
    <citation type="submission" date="2019-02" db="EMBL/GenBank/DDBJ databases">
        <title>Arundinibacter roseus gen. nov., sp. nov., a new member of the family Cytophagaceae.</title>
        <authorList>
            <person name="Szuroczki S."/>
            <person name="Khayer B."/>
            <person name="Sproer C."/>
            <person name="Toumi M."/>
            <person name="Szabo A."/>
            <person name="Felfoldi T."/>
            <person name="Schumann P."/>
            <person name="Toth E."/>
        </authorList>
    </citation>
    <scope>NUCLEOTIDE SEQUENCE [LARGE SCALE GENOMIC DNA]</scope>
    <source>
        <strain evidence="2 3">DMA-k-7a</strain>
    </source>
</reference>
<evidence type="ECO:0000259" key="1">
    <source>
        <dbReference type="Pfam" id="PF12680"/>
    </source>
</evidence>
<dbReference type="InterPro" id="IPR032710">
    <property type="entry name" value="NTF2-like_dom_sf"/>
</dbReference>
<dbReference type="OrthoDB" id="391735at2"/>
<evidence type="ECO:0000313" key="3">
    <source>
        <dbReference type="Proteomes" id="UP000295706"/>
    </source>
</evidence>
<proteinExistence type="predicted"/>
<dbReference type="Pfam" id="PF12680">
    <property type="entry name" value="SnoaL_2"/>
    <property type="match status" value="1"/>
</dbReference>